<evidence type="ECO:0000313" key="3">
    <source>
        <dbReference type="EMBL" id="SCE63872.1"/>
    </source>
</evidence>
<comment type="similarity">
    <text evidence="1">Belongs to the AHA1 family.</text>
</comment>
<evidence type="ECO:0000259" key="2">
    <source>
        <dbReference type="Pfam" id="PF08327"/>
    </source>
</evidence>
<dbReference type="Gene3D" id="3.30.530.20">
    <property type="match status" value="1"/>
</dbReference>
<dbReference type="Proteomes" id="UP000199629">
    <property type="component" value="Unassembled WGS sequence"/>
</dbReference>
<proteinExistence type="inferred from homology"/>
<dbReference type="Pfam" id="PF08327">
    <property type="entry name" value="AHSA1"/>
    <property type="match status" value="1"/>
</dbReference>
<evidence type="ECO:0000313" key="4">
    <source>
        <dbReference type="Proteomes" id="UP000199629"/>
    </source>
</evidence>
<dbReference type="RefSeq" id="WP_091257777.1">
    <property type="nucleotide sequence ID" value="NZ_FMCS01000001.1"/>
</dbReference>
<dbReference type="EMBL" id="FMCS01000001">
    <property type="protein sequence ID" value="SCE63872.1"/>
    <property type="molecule type" value="Genomic_DNA"/>
</dbReference>
<dbReference type="SUPFAM" id="SSF55961">
    <property type="entry name" value="Bet v1-like"/>
    <property type="match status" value="1"/>
</dbReference>
<dbReference type="InterPro" id="IPR023393">
    <property type="entry name" value="START-like_dom_sf"/>
</dbReference>
<dbReference type="InterPro" id="IPR013538">
    <property type="entry name" value="ASHA1/2-like_C"/>
</dbReference>
<evidence type="ECO:0000256" key="1">
    <source>
        <dbReference type="ARBA" id="ARBA00006817"/>
    </source>
</evidence>
<dbReference type="AlphaFoldDB" id="A0A1C4TWQ8"/>
<sequence>MTTTTTAGTTKVYRVYIKATPQAIWDAITKPEWTRKYGYQGLADFDLRPGGRYRALAIPEHREAGMPEVPVEGEVIEVDPPLRLVQTWRPTWLDEPATRLTYEIAERGNGVTSLTVTHELAGAPQTLAQVNGEVESAGGGWPEVLSDLKSLLETGSSLYA</sequence>
<keyword evidence="4" id="KW-1185">Reference proteome</keyword>
<feature type="domain" description="Activator of Hsp90 ATPase homologue 1/2-like C-terminal" evidence="2">
    <location>
        <begin position="18"/>
        <end position="153"/>
    </location>
</feature>
<protein>
    <submittedName>
        <fullName evidence="3">Uncharacterized conserved protein YndB, AHSA1/START domain</fullName>
    </submittedName>
</protein>
<accession>A0A1C4TWQ8</accession>
<dbReference type="CDD" id="cd08893">
    <property type="entry name" value="SRPBCC_CalC_Aha1-like_GntR-HTH"/>
    <property type="match status" value="1"/>
</dbReference>
<gene>
    <name evidence="3" type="ORF">GA0070214_10162</name>
</gene>
<name>A0A1C4TWQ8_9ACTN</name>
<reference evidence="4" key="1">
    <citation type="submission" date="2016-06" db="EMBL/GenBank/DDBJ databases">
        <authorList>
            <person name="Varghese N."/>
            <person name="Submissions Spin"/>
        </authorList>
    </citation>
    <scope>NUCLEOTIDE SEQUENCE [LARGE SCALE GENOMIC DNA]</scope>
    <source>
        <strain evidence="4">DSM 45246</strain>
    </source>
</reference>
<organism evidence="3 4">
    <name type="scientific">Micromonospora chaiyaphumensis</name>
    <dbReference type="NCBI Taxonomy" id="307119"/>
    <lineage>
        <taxon>Bacteria</taxon>
        <taxon>Bacillati</taxon>
        <taxon>Actinomycetota</taxon>
        <taxon>Actinomycetes</taxon>
        <taxon>Micromonosporales</taxon>
        <taxon>Micromonosporaceae</taxon>
        <taxon>Micromonospora</taxon>
    </lineage>
</organism>